<dbReference type="Pfam" id="PF13577">
    <property type="entry name" value="SnoaL_4"/>
    <property type="match status" value="1"/>
</dbReference>
<keyword evidence="3" id="KW-1185">Reference proteome</keyword>
<comment type="caution">
    <text evidence="2">The sequence shown here is derived from an EMBL/GenBank/DDBJ whole genome shotgun (WGS) entry which is preliminary data.</text>
</comment>
<keyword evidence="2" id="KW-0223">Dioxygenase</keyword>
<evidence type="ECO:0000259" key="1">
    <source>
        <dbReference type="Pfam" id="PF13577"/>
    </source>
</evidence>
<sequence>MSADTEAVVRELRELADRAAITQVLHTYARLVDEREYDAVAGLFTDDCLADYGQGEGDTLRSAKEVTDWLTRQLRHMTVTSHHISNVEIRFTDADHADTVAYLYAWHIMPGLDVDPVVMGRYVDRFVRTPAHGWRIAERRLFAHGLVGVPEGILRPLPRKDL</sequence>
<dbReference type="Proteomes" id="UP000530928">
    <property type="component" value="Unassembled WGS sequence"/>
</dbReference>
<accession>A0A7W0CLW7</accession>
<dbReference type="CDD" id="cd00531">
    <property type="entry name" value="NTF2_like"/>
    <property type="match status" value="1"/>
</dbReference>
<dbReference type="AlphaFoldDB" id="A0A7W0CLW7"/>
<keyword evidence="2" id="KW-0560">Oxidoreductase</keyword>
<reference evidence="2 3" key="1">
    <citation type="submission" date="2020-07" db="EMBL/GenBank/DDBJ databases">
        <title>Genomic Encyclopedia of Type Strains, Phase IV (KMG-IV): sequencing the most valuable type-strain genomes for metagenomic binning, comparative biology and taxonomic classification.</title>
        <authorList>
            <person name="Goeker M."/>
        </authorList>
    </citation>
    <scope>NUCLEOTIDE SEQUENCE [LARGE SCALE GENOMIC DNA]</scope>
    <source>
        <strain evidence="2 3">DSM 45533</strain>
    </source>
</reference>
<gene>
    <name evidence="2" type="ORF">HNR30_004726</name>
</gene>
<proteinExistence type="predicted"/>
<dbReference type="Gene3D" id="3.10.450.50">
    <property type="match status" value="1"/>
</dbReference>
<dbReference type="InterPro" id="IPR037401">
    <property type="entry name" value="SnoaL-like"/>
</dbReference>
<organism evidence="2 3">
    <name type="scientific">Nonomuraea soli</name>
    <dbReference type="NCBI Taxonomy" id="1032476"/>
    <lineage>
        <taxon>Bacteria</taxon>
        <taxon>Bacillati</taxon>
        <taxon>Actinomycetota</taxon>
        <taxon>Actinomycetes</taxon>
        <taxon>Streptosporangiales</taxon>
        <taxon>Streptosporangiaceae</taxon>
        <taxon>Nonomuraea</taxon>
    </lineage>
</organism>
<evidence type="ECO:0000313" key="2">
    <source>
        <dbReference type="EMBL" id="MBA2893372.1"/>
    </source>
</evidence>
<dbReference type="InterPro" id="IPR032710">
    <property type="entry name" value="NTF2-like_dom_sf"/>
</dbReference>
<name>A0A7W0CLW7_9ACTN</name>
<protein>
    <submittedName>
        <fullName evidence="2">3-phenylpropionate/cinnamic acid dioxygenase small subunit</fullName>
    </submittedName>
</protein>
<feature type="domain" description="SnoaL-like" evidence="1">
    <location>
        <begin position="13"/>
        <end position="140"/>
    </location>
</feature>
<dbReference type="RefSeq" id="WP_181612072.1">
    <property type="nucleotide sequence ID" value="NZ_BAABAM010000003.1"/>
</dbReference>
<dbReference type="SUPFAM" id="SSF54427">
    <property type="entry name" value="NTF2-like"/>
    <property type="match status" value="1"/>
</dbReference>
<dbReference type="GO" id="GO:0051213">
    <property type="term" value="F:dioxygenase activity"/>
    <property type="evidence" value="ECO:0007669"/>
    <property type="project" value="UniProtKB-KW"/>
</dbReference>
<dbReference type="EMBL" id="JACDUR010000004">
    <property type="protein sequence ID" value="MBA2893372.1"/>
    <property type="molecule type" value="Genomic_DNA"/>
</dbReference>
<evidence type="ECO:0000313" key="3">
    <source>
        <dbReference type="Proteomes" id="UP000530928"/>
    </source>
</evidence>